<evidence type="ECO:0000256" key="1">
    <source>
        <dbReference type="SAM" id="MobiDB-lite"/>
    </source>
</evidence>
<feature type="compositionally biased region" description="Low complexity" evidence="1">
    <location>
        <begin position="15"/>
        <end position="29"/>
    </location>
</feature>
<feature type="compositionally biased region" description="Low complexity" evidence="1">
    <location>
        <begin position="222"/>
        <end position="238"/>
    </location>
</feature>
<name>A0A9W8N9C4_9PEZI</name>
<dbReference type="Proteomes" id="UP001148614">
    <property type="component" value="Unassembled WGS sequence"/>
</dbReference>
<evidence type="ECO:0000313" key="3">
    <source>
        <dbReference type="Proteomes" id="UP001148614"/>
    </source>
</evidence>
<protein>
    <submittedName>
        <fullName evidence="2">Uncharacterized protein</fullName>
    </submittedName>
</protein>
<reference evidence="2" key="1">
    <citation type="submission" date="2022-07" db="EMBL/GenBank/DDBJ databases">
        <title>Genome Sequence of Xylaria arbuscula.</title>
        <authorList>
            <person name="Buettner E."/>
        </authorList>
    </citation>
    <scope>NUCLEOTIDE SEQUENCE</scope>
    <source>
        <strain evidence="2">VT107</strain>
    </source>
</reference>
<organism evidence="2 3">
    <name type="scientific">Xylaria arbuscula</name>
    <dbReference type="NCBI Taxonomy" id="114810"/>
    <lineage>
        <taxon>Eukaryota</taxon>
        <taxon>Fungi</taxon>
        <taxon>Dikarya</taxon>
        <taxon>Ascomycota</taxon>
        <taxon>Pezizomycotina</taxon>
        <taxon>Sordariomycetes</taxon>
        <taxon>Xylariomycetidae</taxon>
        <taxon>Xylariales</taxon>
        <taxon>Xylariaceae</taxon>
        <taxon>Xylaria</taxon>
    </lineage>
</organism>
<dbReference type="VEuPathDB" id="FungiDB:F4678DRAFT_413948"/>
<feature type="compositionally biased region" description="Basic and acidic residues" evidence="1">
    <location>
        <begin position="108"/>
        <end position="129"/>
    </location>
</feature>
<feature type="compositionally biased region" description="Low complexity" evidence="1">
    <location>
        <begin position="94"/>
        <end position="107"/>
    </location>
</feature>
<feature type="region of interest" description="Disordered" evidence="1">
    <location>
        <begin position="287"/>
        <end position="313"/>
    </location>
</feature>
<evidence type="ECO:0000313" key="2">
    <source>
        <dbReference type="EMBL" id="KAJ3563340.1"/>
    </source>
</evidence>
<dbReference type="AlphaFoldDB" id="A0A9W8N9C4"/>
<feature type="region of interest" description="Disordered" evidence="1">
    <location>
        <begin position="580"/>
        <end position="599"/>
    </location>
</feature>
<feature type="region of interest" description="Disordered" evidence="1">
    <location>
        <begin position="469"/>
        <end position="505"/>
    </location>
</feature>
<feature type="region of interest" description="Disordered" evidence="1">
    <location>
        <begin position="526"/>
        <end position="552"/>
    </location>
</feature>
<sequence length="657" mass="70592">MSHPAKKARGRPKRVTTGTVTTVYATEPTPGLKSAVSRPTTKVPGSLKKTVTFEEPDKENMLPGAPKPQAKASETPSQGMRARPVRKPTTVSGRITRASARAAATNATEKKPLSPRKDVQNRALSRDAGSDDELASPEKTAQSPGPVFTSMLSSPARRRPTSPVKNTMMSPAKRLESIAELFGSSTTSEEKTSESPTKSSMLQSPAKCPHMPLQAFQLSQESVGSSHSQASPSASVPVTPRPIFPNSIPKKITGIAAETACRAIRSVSRGRGFGYSPLSIALGSWKASSPKKWTPSKQKPAQPADAEDEENEYSLVEVNNPPPVETPAVESPVAEAPAVESPVAKGFFDEEMKIREDREAREAMETEALWAAMEAAVEADIEAKYAEVGDYGLTTEDLLASLAGNVGEIGYIDVTAVPNANLSTVTEVTEPDSTVIGSPEKSPSRAAAPYADLSTITEVTEPDSTVTLRRPFSGVTLPSSNHNRRKSMEPKAVANKNGTLTTPKQPIPIFERIPQTVPNNYMSLRGSSTFRVPSPSEFDSDEDAPSEPSEMDWEATNAPILSPFPQTPDPESVARFARDVTPGTPTGSSFTTTSGMNNPVMQTCPPKASQVLDIGEGFVNRGHNQTVMERLMEARRKTMQFAPKVASPLKKQWRDME</sequence>
<gene>
    <name evidence="2" type="ORF">NPX13_g8235</name>
</gene>
<feature type="compositionally biased region" description="Acidic residues" evidence="1">
    <location>
        <begin position="538"/>
        <end position="552"/>
    </location>
</feature>
<comment type="caution">
    <text evidence="2">The sequence shown here is derived from an EMBL/GenBank/DDBJ whole genome shotgun (WGS) entry which is preliminary data.</text>
</comment>
<feature type="region of interest" description="Disordered" evidence="1">
    <location>
        <begin position="1"/>
        <end position="248"/>
    </location>
</feature>
<feature type="compositionally biased region" description="Low complexity" evidence="1">
    <location>
        <begin position="581"/>
        <end position="595"/>
    </location>
</feature>
<accession>A0A9W8N9C4</accession>
<dbReference type="EMBL" id="JANPWZ010001773">
    <property type="protein sequence ID" value="KAJ3563340.1"/>
    <property type="molecule type" value="Genomic_DNA"/>
</dbReference>
<feature type="compositionally biased region" description="Basic residues" evidence="1">
    <location>
        <begin position="1"/>
        <end position="14"/>
    </location>
</feature>
<proteinExistence type="predicted"/>
<keyword evidence="3" id="KW-1185">Reference proteome</keyword>